<protein>
    <submittedName>
        <fullName evidence="2">Histone deacetylase 7</fullName>
    </submittedName>
</protein>
<feature type="non-terminal residue" evidence="2">
    <location>
        <position position="88"/>
    </location>
</feature>
<name>A0AAD9CE27_DISEL</name>
<feature type="region of interest" description="Disordered" evidence="1">
    <location>
        <begin position="1"/>
        <end position="26"/>
    </location>
</feature>
<evidence type="ECO:0000313" key="2">
    <source>
        <dbReference type="EMBL" id="KAK1899327.1"/>
    </source>
</evidence>
<comment type="caution">
    <text evidence="2">The sequence shown here is derived from an EMBL/GenBank/DDBJ whole genome shotgun (WGS) entry which is preliminary data.</text>
</comment>
<accession>A0AAD9CE27</accession>
<keyword evidence="3" id="KW-1185">Reference proteome</keyword>
<dbReference type="Proteomes" id="UP001228049">
    <property type="component" value="Unassembled WGS sequence"/>
</dbReference>
<dbReference type="EMBL" id="JASDAP010000007">
    <property type="protein sequence ID" value="KAK1899327.1"/>
    <property type="molecule type" value="Genomic_DNA"/>
</dbReference>
<proteinExistence type="predicted"/>
<feature type="non-terminal residue" evidence="2">
    <location>
        <position position="1"/>
    </location>
</feature>
<gene>
    <name evidence="2" type="ORF">KUDE01_000119</name>
</gene>
<dbReference type="AlphaFoldDB" id="A0AAD9CE27"/>
<evidence type="ECO:0000313" key="3">
    <source>
        <dbReference type="Proteomes" id="UP001228049"/>
    </source>
</evidence>
<evidence type="ECO:0000256" key="1">
    <source>
        <dbReference type="SAM" id="MobiDB-lite"/>
    </source>
</evidence>
<reference evidence="2" key="1">
    <citation type="submission" date="2023-04" db="EMBL/GenBank/DDBJ databases">
        <title>Chromosome-level genome of Chaenocephalus aceratus.</title>
        <authorList>
            <person name="Park H."/>
        </authorList>
    </citation>
    <scope>NUCLEOTIDE SEQUENCE</scope>
    <source>
        <strain evidence="2">DE</strain>
        <tissue evidence="2">Muscle</tissue>
    </source>
</reference>
<sequence length="88" mass="9718">FGDRGQVEEEEVQTAAGFSSEVRGHGKQRLNMKMRGQCHGWISQSRMCPARGRLIRVMGSGGESLPREAACECFETAEGLSTRCSLRK</sequence>
<organism evidence="2 3">
    <name type="scientific">Dissostichus eleginoides</name>
    <name type="common">Patagonian toothfish</name>
    <name type="synonym">Dissostichus amissus</name>
    <dbReference type="NCBI Taxonomy" id="100907"/>
    <lineage>
        <taxon>Eukaryota</taxon>
        <taxon>Metazoa</taxon>
        <taxon>Chordata</taxon>
        <taxon>Craniata</taxon>
        <taxon>Vertebrata</taxon>
        <taxon>Euteleostomi</taxon>
        <taxon>Actinopterygii</taxon>
        <taxon>Neopterygii</taxon>
        <taxon>Teleostei</taxon>
        <taxon>Neoteleostei</taxon>
        <taxon>Acanthomorphata</taxon>
        <taxon>Eupercaria</taxon>
        <taxon>Perciformes</taxon>
        <taxon>Notothenioidei</taxon>
        <taxon>Nototheniidae</taxon>
        <taxon>Dissostichus</taxon>
    </lineage>
</organism>